<dbReference type="PANTHER" id="PTHR43140">
    <property type="entry name" value="TYPE-1 RESTRICTION ENZYME ECOKI SPECIFICITY PROTEIN"/>
    <property type="match status" value="1"/>
</dbReference>
<dbReference type="RefSeq" id="WP_156847229.1">
    <property type="nucleotide sequence ID" value="NZ_CACRSK010000002.1"/>
</dbReference>
<evidence type="ECO:0000256" key="2">
    <source>
        <dbReference type="ARBA" id="ARBA00022747"/>
    </source>
</evidence>
<keyword evidence="2" id="KW-0680">Restriction system</keyword>
<proteinExistence type="inferred from homology"/>
<dbReference type="GO" id="GO:0009307">
    <property type="term" value="P:DNA restriction-modification system"/>
    <property type="evidence" value="ECO:0007669"/>
    <property type="project" value="UniProtKB-KW"/>
</dbReference>
<dbReference type="Gene3D" id="3.90.220.20">
    <property type="entry name" value="DNA methylase specificity domains"/>
    <property type="match status" value="1"/>
</dbReference>
<dbReference type="PANTHER" id="PTHR43140:SF1">
    <property type="entry name" value="TYPE I RESTRICTION ENZYME ECOKI SPECIFICITY SUBUNIT"/>
    <property type="match status" value="1"/>
</dbReference>
<evidence type="ECO:0000256" key="1">
    <source>
        <dbReference type="ARBA" id="ARBA00010923"/>
    </source>
</evidence>
<dbReference type="Pfam" id="PF01420">
    <property type="entry name" value="Methylase_S"/>
    <property type="match status" value="1"/>
</dbReference>
<dbReference type="CDD" id="cd17262">
    <property type="entry name" value="RMtype1_S_Aco12261I-TRD2-CR2"/>
    <property type="match status" value="1"/>
</dbReference>
<evidence type="ECO:0000259" key="4">
    <source>
        <dbReference type="Pfam" id="PF01420"/>
    </source>
</evidence>
<name>A0A6N2SGU9_9BACT</name>
<dbReference type="InterPro" id="IPR044946">
    <property type="entry name" value="Restrct_endonuc_typeI_TRD_sf"/>
</dbReference>
<dbReference type="InterPro" id="IPR051212">
    <property type="entry name" value="Type-I_RE_S_subunit"/>
</dbReference>
<keyword evidence="3" id="KW-0238">DNA-binding</keyword>
<comment type="similarity">
    <text evidence="1">Belongs to the type-I restriction system S methylase family.</text>
</comment>
<protein>
    <submittedName>
        <fullName evidence="5">Type-1 restriction enzyme specificity protein MPN_089</fullName>
    </submittedName>
</protein>
<reference evidence="5" key="1">
    <citation type="submission" date="2019-11" db="EMBL/GenBank/DDBJ databases">
        <authorList>
            <person name="Feng L."/>
        </authorList>
    </citation>
    <scope>NUCLEOTIDE SEQUENCE</scope>
    <source>
        <strain evidence="5">CUreolyticusLFYP111</strain>
    </source>
</reference>
<dbReference type="SUPFAM" id="SSF116734">
    <property type="entry name" value="DNA methylase specificity domain"/>
    <property type="match status" value="1"/>
</dbReference>
<sequence>MLGEICEILDYKRKPITKSKRIAGKYPYYGANGVQDYVDDYIFDGTFILMGEDGSVMTKNFTPVLHWVKNSKIWVNNHAHIFKEIKNKCNLRYVYFYLSIVNISDLVKGVPPKLNQGNLRNIKILIPPLQIQEKIVQILDKFSDISSNLEKGLPKEIDLRQKEYEFYRDRLLNFKKD</sequence>
<accession>A0A6N2SGU9</accession>
<evidence type="ECO:0000256" key="3">
    <source>
        <dbReference type="ARBA" id="ARBA00023125"/>
    </source>
</evidence>
<feature type="domain" description="Type I restriction modification DNA specificity" evidence="4">
    <location>
        <begin position="2"/>
        <end position="157"/>
    </location>
</feature>
<dbReference type="EMBL" id="CACRSK010000002">
    <property type="protein sequence ID" value="VYS90895.1"/>
    <property type="molecule type" value="Genomic_DNA"/>
</dbReference>
<evidence type="ECO:0000313" key="5">
    <source>
        <dbReference type="EMBL" id="VYS90895.1"/>
    </source>
</evidence>
<dbReference type="InterPro" id="IPR000055">
    <property type="entry name" value="Restrct_endonuc_typeI_TRD"/>
</dbReference>
<dbReference type="AlphaFoldDB" id="A0A6N2SGU9"/>
<gene>
    <name evidence="5" type="ORF">CULFYP111_00843</name>
</gene>
<organism evidence="5">
    <name type="scientific">Campylobacter ureolyticus</name>
    <dbReference type="NCBI Taxonomy" id="827"/>
    <lineage>
        <taxon>Bacteria</taxon>
        <taxon>Pseudomonadati</taxon>
        <taxon>Campylobacterota</taxon>
        <taxon>Epsilonproteobacteria</taxon>
        <taxon>Campylobacterales</taxon>
        <taxon>Campylobacteraceae</taxon>
        <taxon>Campylobacter</taxon>
    </lineage>
</organism>
<dbReference type="GO" id="GO:0003677">
    <property type="term" value="F:DNA binding"/>
    <property type="evidence" value="ECO:0007669"/>
    <property type="project" value="UniProtKB-KW"/>
</dbReference>